<evidence type="ECO:0000313" key="2">
    <source>
        <dbReference type="Proteomes" id="UP000230423"/>
    </source>
</evidence>
<name>A0A2G9US31_TELCI</name>
<keyword evidence="2" id="KW-1185">Reference proteome</keyword>
<proteinExistence type="predicted"/>
<dbReference type="AlphaFoldDB" id="A0A2G9US31"/>
<dbReference type="Proteomes" id="UP000230423">
    <property type="component" value="Unassembled WGS sequence"/>
</dbReference>
<gene>
    <name evidence="1" type="ORF">TELCIR_04960</name>
</gene>
<sequence length="154" mass="17296">LTLFQPCPSYILAYCGYLDSYLLLQLCTYYFFNFKKDLIILAKALILAELQVDLHFIVVFEANDLLSLIYEPNPNRFDVGTRGVIRFGSGDPRSYHNHMIRYRKLLSGEYNNTNTSIPKCAVVIGAVDGAPTNESVCDVEPGSPQLYGPCVLTM</sequence>
<feature type="non-terminal residue" evidence="1">
    <location>
        <position position="1"/>
    </location>
</feature>
<organism evidence="1 2">
    <name type="scientific">Teladorsagia circumcincta</name>
    <name type="common">Brown stomach worm</name>
    <name type="synonym">Ostertagia circumcincta</name>
    <dbReference type="NCBI Taxonomy" id="45464"/>
    <lineage>
        <taxon>Eukaryota</taxon>
        <taxon>Metazoa</taxon>
        <taxon>Ecdysozoa</taxon>
        <taxon>Nematoda</taxon>
        <taxon>Chromadorea</taxon>
        <taxon>Rhabditida</taxon>
        <taxon>Rhabditina</taxon>
        <taxon>Rhabditomorpha</taxon>
        <taxon>Strongyloidea</taxon>
        <taxon>Trichostrongylidae</taxon>
        <taxon>Teladorsagia</taxon>
    </lineage>
</organism>
<dbReference type="OrthoDB" id="5912413at2759"/>
<evidence type="ECO:0000313" key="1">
    <source>
        <dbReference type="EMBL" id="PIO73081.1"/>
    </source>
</evidence>
<reference evidence="1 2" key="1">
    <citation type="submission" date="2015-09" db="EMBL/GenBank/DDBJ databases">
        <title>Draft genome of the parasitic nematode Teladorsagia circumcincta isolate WARC Sus (inbred).</title>
        <authorList>
            <person name="Mitreva M."/>
        </authorList>
    </citation>
    <scope>NUCLEOTIDE SEQUENCE [LARGE SCALE GENOMIC DNA]</scope>
    <source>
        <strain evidence="1 2">S</strain>
    </source>
</reference>
<protein>
    <submittedName>
        <fullName evidence="1">Uncharacterized protein</fullName>
    </submittedName>
</protein>
<dbReference type="EMBL" id="KZ345524">
    <property type="protein sequence ID" value="PIO73081.1"/>
    <property type="molecule type" value="Genomic_DNA"/>
</dbReference>
<accession>A0A2G9US31</accession>